<dbReference type="GO" id="GO:0051701">
    <property type="term" value="P:biological process involved in interaction with host"/>
    <property type="evidence" value="ECO:0007669"/>
    <property type="project" value="UniProtKB-ARBA"/>
</dbReference>
<dbReference type="SUPFAM" id="SSF51126">
    <property type="entry name" value="Pectin lyase-like"/>
    <property type="match status" value="1"/>
</dbReference>
<evidence type="ECO:0000256" key="2">
    <source>
        <dbReference type="ARBA" id="ARBA00022844"/>
    </source>
</evidence>
<proteinExistence type="predicted"/>
<organism evidence="3 4">
    <name type="scientific">Salmonella phage SE1Kor</name>
    <dbReference type="NCBI Taxonomy" id="2847282"/>
    <lineage>
        <taxon>Viruses</taxon>
        <taxon>Duplodnaviria</taxon>
        <taxon>Heunggongvirae</taxon>
        <taxon>Uroviricota</taxon>
        <taxon>Caudoviricetes</taxon>
        <taxon>Queuovirinae</taxon>
        <taxon>Nonagvirus</taxon>
        <taxon>Nonagvirus SE1Kor</taxon>
    </lineage>
</organism>
<name>A0A1W6JS98_9CAUD</name>
<dbReference type="EMBL" id="KY926791">
    <property type="protein sequence ID" value="ARM70149.1"/>
    <property type="molecule type" value="Genomic_DNA"/>
</dbReference>
<evidence type="ECO:0000256" key="1">
    <source>
        <dbReference type="ARBA" id="ARBA00004328"/>
    </source>
</evidence>
<evidence type="ECO:0000313" key="4">
    <source>
        <dbReference type="Proteomes" id="UP000225812"/>
    </source>
</evidence>
<protein>
    <submittedName>
        <fullName evidence="3">Uncharacterized protein</fullName>
    </submittedName>
</protein>
<evidence type="ECO:0000313" key="3">
    <source>
        <dbReference type="EMBL" id="ARM70149.1"/>
    </source>
</evidence>
<dbReference type="InterPro" id="IPR011050">
    <property type="entry name" value="Pectin_lyase_fold/virulence"/>
</dbReference>
<sequence length="321" mass="34521">MPEGIYINYNDGRPAMQITAGLRAPSFCANFNQRCQSDKTLTINAPLTPGSQLIVIMTNPVEVLEVFDQTLVIPDPMYVTSVTRNGDSGVTLRGADGLGAYSGLPQWSGVVMELLPVGTRNEGLFVANSTDFTAISNAAFLMTCQYSQYVWVNGSMPLPVGGVPFARWNDPNVSVGFDGSNIIVRNAAYGGIDDVAASVGMELVIFNNTPPQPGNGITMTNSAGQVTFSTVKKPFVFNGTVDLSAGWQNIGNSLIQLAYTGTIIENNGGYNHIRMNGIRMADNVVGAARNRVVGNYSRRQFQMPGRNVVISTPLMTIPNMY</sequence>
<keyword evidence="4" id="KW-1185">Reference proteome</keyword>
<accession>A0A1W6JS98</accession>
<dbReference type="GO" id="GO:0019058">
    <property type="term" value="P:viral life cycle"/>
    <property type="evidence" value="ECO:0007669"/>
    <property type="project" value="UniProtKB-ARBA"/>
</dbReference>
<dbReference type="Pfam" id="PF20051">
    <property type="entry name" value="DUF6453"/>
    <property type="match status" value="1"/>
</dbReference>
<dbReference type="GO" id="GO:0044423">
    <property type="term" value="C:virion component"/>
    <property type="evidence" value="ECO:0007669"/>
    <property type="project" value="UniProtKB-KW"/>
</dbReference>
<reference evidence="3 4" key="1">
    <citation type="submission" date="2017-04" db="EMBL/GenBank/DDBJ databases">
        <title>Complete Genome Sequence of Lytic Bacteriophage SE1 Infecting Salmonella Enteritidis Isolates.</title>
        <authorList>
            <person name="Kim D."/>
            <person name="Kim Y.J."/>
            <person name="Han B.K."/>
            <person name="Kim H."/>
        </authorList>
    </citation>
    <scope>NUCLEOTIDE SEQUENCE [LARGE SCALE GENOMIC DNA]</scope>
</reference>
<dbReference type="KEGG" id="vg:40089999"/>
<dbReference type="InterPro" id="IPR045604">
    <property type="entry name" value="DUF6453"/>
</dbReference>
<dbReference type="Proteomes" id="UP000225812">
    <property type="component" value="Segment"/>
</dbReference>
<keyword evidence="2" id="KW-0946">Virion</keyword>
<comment type="subcellular location">
    <subcellularLocation>
        <location evidence="1">Virion</location>
    </subcellularLocation>
</comment>